<organism evidence="2 3">
    <name type="scientific">Orchesella dallaii</name>
    <dbReference type="NCBI Taxonomy" id="48710"/>
    <lineage>
        <taxon>Eukaryota</taxon>
        <taxon>Metazoa</taxon>
        <taxon>Ecdysozoa</taxon>
        <taxon>Arthropoda</taxon>
        <taxon>Hexapoda</taxon>
        <taxon>Collembola</taxon>
        <taxon>Entomobryomorpha</taxon>
        <taxon>Entomobryoidea</taxon>
        <taxon>Orchesellidae</taxon>
        <taxon>Orchesellinae</taxon>
        <taxon>Orchesella</taxon>
    </lineage>
</organism>
<name>A0ABP1RUQ1_9HEXA</name>
<comment type="caution">
    <text evidence="2">The sequence shown here is derived from an EMBL/GenBank/DDBJ whole genome shotgun (WGS) entry which is preliminary data.</text>
</comment>
<keyword evidence="3" id="KW-1185">Reference proteome</keyword>
<reference evidence="2 3" key="1">
    <citation type="submission" date="2024-08" db="EMBL/GenBank/DDBJ databases">
        <authorList>
            <person name="Cucini C."/>
            <person name="Frati F."/>
        </authorList>
    </citation>
    <scope>NUCLEOTIDE SEQUENCE [LARGE SCALE GENOMIC DNA]</scope>
</reference>
<sequence length="66" mass="7721">MTSRLNKYAKRERHPMPSVDHTDANRISELPWQIHTKTLRHFTASKRVTQENNVFMVYSAIGVLPN</sequence>
<evidence type="ECO:0000313" key="3">
    <source>
        <dbReference type="Proteomes" id="UP001642540"/>
    </source>
</evidence>
<accession>A0ABP1RUQ1</accession>
<proteinExistence type="predicted"/>
<protein>
    <submittedName>
        <fullName evidence="2">Uncharacterized protein</fullName>
    </submittedName>
</protein>
<evidence type="ECO:0000313" key="2">
    <source>
        <dbReference type="EMBL" id="CAL8136067.1"/>
    </source>
</evidence>
<dbReference type="Proteomes" id="UP001642540">
    <property type="component" value="Unassembled WGS sequence"/>
</dbReference>
<evidence type="ECO:0000256" key="1">
    <source>
        <dbReference type="SAM" id="MobiDB-lite"/>
    </source>
</evidence>
<gene>
    <name evidence="2" type="ORF">ODALV1_LOCUS26271</name>
</gene>
<dbReference type="EMBL" id="CAXLJM020000110">
    <property type="protein sequence ID" value="CAL8136067.1"/>
    <property type="molecule type" value="Genomic_DNA"/>
</dbReference>
<feature type="region of interest" description="Disordered" evidence="1">
    <location>
        <begin position="1"/>
        <end position="25"/>
    </location>
</feature>